<evidence type="ECO:0000256" key="1">
    <source>
        <dbReference type="ARBA" id="ARBA00004651"/>
    </source>
</evidence>
<dbReference type="HAMAP" id="MF_01006">
    <property type="entry name" value="Undec_diphosphatase"/>
    <property type="match status" value="1"/>
</dbReference>
<feature type="transmembrane region" description="Helical" evidence="12">
    <location>
        <begin position="274"/>
        <end position="292"/>
    </location>
</feature>
<evidence type="ECO:0000256" key="9">
    <source>
        <dbReference type="ARBA" id="ARBA00023136"/>
    </source>
</evidence>
<keyword evidence="5" id="KW-1003">Cell membrane</keyword>
<organism evidence="13">
    <name type="scientific">freshwater metagenome</name>
    <dbReference type="NCBI Taxonomy" id="449393"/>
    <lineage>
        <taxon>unclassified sequences</taxon>
        <taxon>metagenomes</taxon>
        <taxon>ecological metagenomes</taxon>
    </lineage>
</organism>
<evidence type="ECO:0000256" key="11">
    <source>
        <dbReference type="ARBA" id="ARBA00047594"/>
    </source>
</evidence>
<evidence type="ECO:0000313" key="13">
    <source>
        <dbReference type="EMBL" id="CAB4573989.1"/>
    </source>
</evidence>
<evidence type="ECO:0000256" key="5">
    <source>
        <dbReference type="ARBA" id="ARBA00022475"/>
    </source>
</evidence>
<comment type="similarity">
    <text evidence="2">Belongs to the UppP family.</text>
</comment>
<dbReference type="PANTHER" id="PTHR30622:SF4">
    <property type="entry name" value="UNDECAPRENYL-DIPHOSPHATASE"/>
    <property type="match status" value="1"/>
</dbReference>
<keyword evidence="9 12" id="KW-0472">Membrane</keyword>
<dbReference type="GO" id="GO:0050380">
    <property type="term" value="F:undecaprenyl-diphosphatase activity"/>
    <property type="evidence" value="ECO:0007669"/>
    <property type="project" value="UniProtKB-EC"/>
</dbReference>
<proteinExistence type="inferred from homology"/>
<evidence type="ECO:0000256" key="10">
    <source>
        <dbReference type="ARBA" id="ARBA00032707"/>
    </source>
</evidence>
<evidence type="ECO:0000256" key="8">
    <source>
        <dbReference type="ARBA" id="ARBA00022989"/>
    </source>
</evidence>
<keyword evidence="6 12" id="KW-0812">Transmembrane</keyword>
<feature type="transmembrane region" description="Helical" evidence="12">
    <location>
        <begin position="109"/>
        <end position="127"/>
    </location>
</feature>
<dbReference type="AlphaFoldDB" id="A0A6J6EEW1"/>
<dbReference type="PANTHER" id="PTHR30622">
    <property type="entry name" value="UNDECAPRENYL-DIPHOSPHATASE"/>
    <property type="match status" value="1"/>
</dbReference>
<feature type="transmembrane region" description="Helical" evidence="12">
    <location>
        <begin position="206"/>
        <end position="228"/>
    </location>
</feature>
<evidence type="ECO:0000256" key="4">
    <source>
        <dbReference type="ARBA" id="ARBA00021581"/>
    </source>
</evidence>
<sequence>MDGAGAAQHLQRIEQTPVPIFHAVVLGLVQGLAEFLPISSSGHLLLVPWLFGWDDLQNPGIKKAFDVSLHIGTLVAVVAYFRKDLVVYVTKGTQLLWRREKPVDRDGKLAWLLVVSALPAAAIGALFEETIDQRLGTPFLIAVSLIVFGLLLAWADRKAGNRSIDDYKGPDALKVGIAQALALNPGTSRSGITITAARTFGFSRDAAARISFLMSIPVTTGAVVWKMANLVIDGVPEGLIAPMIVGIITSGFAGWFAVWGTIKLVRTRSFMPFVIYRCVLGVVVLIVLAAGWR</sequence>
<dbReference type="InterPro" id="IPR003824">
    <property type="entry name" value="UppP"/>
</dbReference>
<protein>
    <recommendedName>
        <fullName evidence="4">Undecaprenyl-diphosphatase</fullName>
        <ecNumber evidence="3">3.6.1.27</ecNumber>
    </recommendedName>
    <alternativeName>
        <fullName evidence="10">Undecaprenyl pyrophosphate phosphatase</fullName>
    </alternativeName>
</protein>
<keyword evidence="7" id="KW-0378">Hydrolase</keyword>
<reference evidence="13" key="1">
    <citation type="submission" date="2020-05" db="EMBL/GenBank/DDBJ databases">
        <authorList>
            <person name="Chiriac C."/>
            <person name="Salcher M."/>
            <person name="Ghai R."/>
            <person name="Kavagutti S V."/>
        </authorList>
    </citation>
    <scope>NUCLEOTIDE SEQUENCE</scope>
</reference>
<feature type="transmembrane region" description="Helical" evidence="12">
    <location>
        <begin position="240"/>
        <end position="262"/>
    </location>
</feature>
<keyword evidence="8 12" id="KW-1133">Transmembrane helix</keyword>
<evidence type="ECO:0000256" key="2">
    <source>
        <dbReference type="ARBA" id="ARBA00010621"/>
    </source>
</evidence>
<dbReference type="Pfam" id="PF02673">
    <property type="entry name" value="BacA"/>
    <property type="match status" value="1"/>
</dbReference>
<feature type="transmembrane region" description="Helical" evidence="12">
    <location>
        <begin position="67"/>
        <end position="89"/>
    </location>
</feature>
<evidence type="ECO:0000256" key="6">
    <source>
        <dbReference type="ARBA" id="ARBA00022692"/>
    </source>
</evidence>
<accession>A0A6J6EEW1</accession>
<gene>
    <name evidence="13" type="ORF">UFOPK1493_02586</name>
</gene>
<comment type="subcellular location">
    <subcellularLocation>
        <location evidence="1">Cell membrane</location>
        <topology evidence="1">Multi-pass membrane protein</topology>
    </subcellularLocation>
</comment>
<evidence type="ECO:0000256" key="12">
    <source>
        <dbReference type="SAM" id="Phobius"/>
    </source>
</evidence>
<feature type="transmembrane region" description="Helical" evidence="12">
    <location>
        <begin position="20"/>
        <end position="47"/>
    </location>
</feature>
<dbReference type="GO" id="GO:0005886">
    <property type="term" value="C:plasma membrane"/>
    <property type="evidence" value="ECO:0007669"/>
    <property type="project" value="UniProtKB-SubCell"/>
</dbReference>
<dbReference type="EC" id="3.6.1.27" evidence="3"/>
<feature type="transmembrane region" description="Helical" evidence="12">
    <location>
        <begin position="139"/>
        <end position="155"/>
    </location>
</feature>
<name>A0A6J6EEW1_9ZZZZ</name>
<comment type="catalytic activity">
    <reaction evidence="11">
        <text>di-trans,octa-cis-undecaprenyl diphosphate + H2O = di-trans,octa-cis-undecaprenyl phosphate + phosphate + H(+)</text>
        <dbReference type="Rhea" id="RHEA:28094"/>
        <dbReference type="ChEBI" id="CHEBI:15377"/>
        <dbReference type="ChEBI" id="CHEBI:15378"/>
        <dbReference type="ChEBI" id="CHEBI:43474"/>
        <dbReference type="ChEBI" id="CHEBI:58405"/>
        <dbReference type="ChEBI" id="CHEBI:60392"/>
        <dbReference type="EC" id="3.6.1.27"/>
    </reaction>
</comment>
<dbReference type="EMBL" id="CAEZSR010000111">
    <property type="protein sequence ID" value="CAB4573989.1"/>
    <property type="molecule type" value="Genomic_DNA"/>
</dbReference>
<evidence type="ECO:0000256" key="7">
    <source>
        <dbReference type="ARBA" id="ARBA00022801"/>
    </source>
</evidence>
<evidence type="ECO:0000256" key="3">
    <source>
        <dbReference type="ARBA" id="ARBA00012374"/>
    </source>
</evidence>